<protein>
    <submittedName>
        <fullName evidence="1">Uncharacterized protein</fullName>
    </submittedName>
</protein>
<accession>V6M3A8</accession>
<evidence type="ECO:0000313" key="1">
    <source>
        <dbReference type="EMBL" id="EST47759.1"/>
    </source>
</evidence>
<proteinExistence type="predicted"/>
<dbReference type="AlphaFoldDB" id="V6M3A8"/>
<evidence type="ECO:0000313" key="2">
    <source>
        <dbReference type="EMBL" id="KAH0572165.1"/>
    </source>
</evidence>
<organism evidence="1">
    <name type="scientific">Spironucleus salmonicida</name>
    <dbReference type="NCBI Taxonomy" id="348837"/>
    <lineage>
        <taxon>Eukaryota</taxon>
        <taxon>Metamonada</taxon>
        <taxon>Diplomonadida</taxon>
        <taxon>Hexamitidae</taxon>
        <taxon>Hexamitinae</taxon>
        <taxon>Spironucleus</taxon>
    </lineage>
</organism>
<dbReference type="EMBL" id="AUWU02000006">
    <property type="protein sequence ID" value="KAH0572165.1"/>
    <property type="molecule type" value="Genomic_DNA"/>
</dbReference>
<name>V6M3A8_9EUKA</name>
<reference evidence="1 2" key="1">
    <citation type="journal article" date="2014" name="PLoS Genet.">
        <title>The Genome of Spironucleus salmonicida Highlights a Fish Pathogen Adapted to Fluctuating Environments.</title>
        <authorList>
            <person name="Xu F."/>
            <person name="Jerlstrom-Hultqvist J."/>
            <person name="Einarsson E."/>
            <person name="Astvaldsson A."/>
            <person name="Svard S.G."/>
            <person name="Andersson J.O."/>
        </authorList>
    </citation>
    <scope>NUCLEOTIDE SEQUENCE</scope>
    <source>
        <strain evidence="2">ATCC 50377</strain>
    </source>
</reference>
<sequence length="779" mass="89672">MIFNKIKNIHIDADFRPKVQHNPIEFNKDAIRLYLPNNQEKVKQQIPQIELSSHNSSARNSQSLDDALNLLTNEIPQIPTSLNEKSESETSNLKKTINRQFSNLSNLSNLSNTSEAFGQPIKIEIPKKLPKQMQPDLLMNPFAVFEDDESLISEQQTLTETKKIETKIVNEQAIKNTKIISTKNSNYTPLSKRQNNTSDSKIPKINQGFDLLQKQKSISYNNSFQSNSSIQNVSIDKQISEIDDTKIEINIKPQKDERILQEKLYENDKTKFFPGEAVLENGQLVMDYELDGDDLEKIEESREDAPTPEAVPIQIIKDIKPQIIQSNNDININNIYQSDENLNIQVAIDQYKSASSPLQLNQLSHAKGSQATSILRKSSQATKLAVIPLSQFTHSDQLLILRLLESELSEIIVNVLSTGDMEVQVSCLRNMLQNQKVKDAYNNQYIQMFKFLIFKSEIPADKQPKSQFSTEITNFRNNRENYIQQQQNKITKELLNPYLPTKRTLTWLNLQLQDIIFKYDQHIANQVEKHQKHIKVAQFKKIQPKELALVTFNNFMNTIYAPAKIGFVQKTQLYLEEIQDTAQRFYRISAAARILCILNNFQLDLEDATDLIPHRTSGITQQEAAHISSNNYIIIIIAQLFKFLLKQSKLQKISTNNITVILPLSTSKSVFRNKELKFPKQFESRILKFPLSRPVLANNLITILKEWKMDFNTSFIVTEIERMSIFTMLKFDDFEVEIYVLIEALMRVLCGFDKKFGGLLTEKEDKNGNQMSIEDILGI</sequence>
<gene>
    <name evidence="1" type="ORF">SS50377_12158</name>
    <name evidence="2" type="ORF">SS50377_26374</name>
</gene>
<dbReference type="EMBL" id="KI546035">
    <property type="protein sequence ID" value="EST47759.1"/>
    <property type="molecule type" value="Genomic_DNA"/>
</dbReference>
<evidence type="ECO:0000313" key="3">
    <source>
        <dbReference type="Proteomes" id="UP000018208"/>
    </source>
</evidence>
<reference evidence="2" key="2">
    <citation type="submission" date="2020-12" db="EMBL/GenBank/DDBJ databases">
        <title>New Spironucleus salmonicida genome in near-complete chromosomes.</title>
        <authorList>
            <person name="Xu F."/>
            <person name="Kurt Z."/>
            <person name="Jimenez-Gonzalez A."/>
            <person name="Astvaldsson A."/>
            <person name="Andersson J.O."/>
            <person name="Svard S.G."/>
        </authorList>
    </citation>
    <scope>NUCLEOTIDE SEQUENCE</scope>
    <source>
        <strain evidence="2">ATCC 50377</strain>
    </source>
</reference>
<keyword evidence="3" id="KW-1185">Reference proteome</keyword>
<dbReference type="Proteomes" id="UP000018208">
    <property type="component" value="Unassembled WGS sequence"/>
</dbReference>
<dbReference type="VEuPathDB" id="GiardiaDB:SS50377_26374"/>